<gene>
    <name evidence="2" type="ORF">ES676_04200</name>
</gene>
<comment type="caution">
    <text evidence="2">The sequence shown here is derived from an EMBL/GenBank/DDBJ whole genome shotgun (WGS) entry which is preliminary data.</text>
</comment>
<feature type="transmembrane region" description="Helical" evidence="1">
    <location>
        <begin position="76"/>
        <end position="97"/>
    </location>
</feature>
<proteinExistence type="predicted"/>
<sequence length="115" mass="12814">MSVFDSINETSNNAIGAGEKYLKSSHEYYKLKIFQQLSISISLVFKAVIIAGLCIVGLTFLAIALAFFIGAMLEDYALGFVIVGLLFFIGALICYLYRKHISNLVVRNLSDKFFE</sequence>
<dbReference type="RefSeq" id="WP_148368789.1">
    <property type="nucleotide sequence ID" value="NZ_VSKM01000003.1"/>
</dbReference>
<keyword evidence="1" id="KW-1133">Transmembrane helix</keyword>
<evidence type="ECO:0000313" key="2">
    <source>
        <dbReference type="EMBL" id="TYB77501.1"/>
    </source>
</evidence>
<dbReference type="Proteomes" id="UP000323324">
    <property type="component" value="Unassembled WGS sequence"/>
</dbReference>
<reference evidence="2 3" key="1">
    <citation type="submission" date="2019-08" db="EMBL/GenBank/DDBJ databases">
        <title>Genomes of Antarctic Bizionia species.</title>
        <authorList>
            <person name="Bowman J.P."/>
        </authorList>
    </citation>
    <scope>NUCLEOTIDE SEQUENCE [LARGE SCALE GENOMIC DNA]</scope>
    <source>
        <strain evidence="2 3">HFD</strain>
    </source>
</reference>
<evidence type="ECO:0000256" key="1">
    <source>
        <dbReference type="SAM" id="Phobius"/>
    </source>
</evidence>
<dbReference type="EMBL" id="VSKM01000003">
    <property type="protein sequence ID" value="TYB77501.1"/>
    <property type="molecule type" value="Genomic_DNA"/>
</dbReference>
<organism evidence="2 3">
    <name type="scientific">Bizionia saleffrena</name>
    <dbReference type="NCBI Taxonomy" id="291189"/>
    <lineage>
        <taxon>Bacteria</taxon>
        <taxon>Pseudomonadati</taxon>
        <taxon>Bacteroidota</taxon>
        <taxon>Flavobacteriia</taxon>
        <taxon>Flavobacteriales</taxon>
        <taxon>Flavobacteriaceae</taxon>
        <taxon>Bizionia</taxon>
    </lineage>
</organism>
<protein>
    <submittedName>
        <fullName evidence="2">Phage holin family protein</fullName>
    </submittedName>
</protein>
<keyword evidence="3" id="KW-1185">Reference proteome</keyword>
<feature type="transmembrane region" description="Helical" evidence="1">
    <location>
        <begin position="43"/>
        <end position="70"/>
    </location>
</feature>
<accession>A0A8H2LF15</accession>
<keyword evidence="1" id="KW-0812">Transmembrane</keyword>
<dbReference type="AlphaFoldDB" id="A0A8H2LF15"/>
<name>A0A8H2LF15_9FLAO</name>
<keyword evidence="1" id="KW-0472">Membrane</keyword>
<evidence type="ECO:0000313" key="3">
    <source>
        <dbReference type="Proteomes" id="UP000323324"/>
    </source>
</evidence>